<keyword evidence="3 6" id="KW-0812">Transmembrane</keyword>
<dbReference type="PANTHER" id="PTHR11101">
    <property type="entry name" value="PHOSPHATE TRANSPORTER"/>
    <property type="match status" value="1"/>
</dbReference>
<proteinExistence type="predicted"/>
<feature type="transmembrane region" description="Helical" evidence="6">
    <location>
        <begin position="104"/>
        <end position="122"/>
    </location>
</feature>
<gene>
    <name evidence="7" type="ORF">L0M17_19840</name>
</gene>
<evidence type="ECO:0000256" key="1">
    <source>
        <dbReference type="ARBA" id="ARBA00004141"/>
    </source>
</evidence>
<keyword evidence="5 6" id="KW-0472">Membrane</keyword>
<sequence>MSIALLVAVVVFTSVFAFLNGFRDASNAVGLTVRTRALTPSVAVILAAFFNVVGTVTSAWLLNYFGGSWLTAPNGARGLVVLLATVVSASLWNAYLWWRGYPSSSTHALVGGLVGASFASVIRGHALQDGLANLLWFQVWLPLLISPVLAFAVAFFLTSFTTRIARYRQPSQAHAMLRATQSVGTAAVAFGHGLQDGQRIIAVLVVAAIGNRTDWTGVPGWIVVVAALALGIGTLAGGWRVTYTLSHRLIRTDPLRGFVSQLVTTLMLFFGALWLKWPLSTTHTVAASILGAGSNQRYSAVNGRLLTRLVAVWIATPLVTALLGLVLALAFDPLAS</sequence>
<feature type="transmembrane region" description="Helical" evidence="6">
    <location>
        <begin position="41"/>
        <end position="66"/>
    </location>
</feature>
<reference evidence="7 8" key="1">
    <citation type="submission" date="2022-03" db="EMBL/GenBank/DDBJ databases">
        <title>Sinomonas sp. isolated from a soil.</title>
        <authorList>
            <person name="Han J."/>
            <person name="Kim D.-U."/>
        </authorList>
    </citation>
    <scope>NUCLEOTIDE SEQUENCE [LARGE SCALE GENOMIC DNA]</scope>
    <source>
        <strain evidence="7 8">5-5</strain>
    </source>
</reference>
<name>A0ABS9U6G0_9MICC</name>
<organism evidence="7 8">
    <name type="scientific">Sinomonas terrae</name>
    <dbReference type="NCBI Taxonomy" id="2908838"/>
    <lineage>
        <taxon>Bacteria</taxon>
        <taxon>Bacillati</taxon>
        <taxon>Actinomycetota</taxon>
        <taxon>Actinomycetes</taxon>
        <taxon>Micrococcales</taxon>
        <taxon>Micrococcaceae</taxon>
        <taxon>Sinomonas</taxon>
    </lineage>
</organism>
<evidence type="ECO:0000313" key="7">
    <source>
        <dbReference type="EMBL" id="MCH6472185.1"/>
    </source>
</evidence>
<evidence type="ECO:0000256" key="2">
    <source>
        <dbReference type="ARBA" id="ARBA00022448"/>
    </source>
</evidence>
<dbReference type="Pfam" id="PF01384">
    <property type="entry name" value="PHO4"/>
    <property type="match status" value="1"/>
</dbReference>
<feature type="transmembrane region" description="Helical" evidence="6">
    <location>
        <begin position="78"/>
        <end position="98"/>
    </location>
</feature>
<feature type="transmembrane region" description="Helical" evidence="6">
    <location>
        <begin position="134"/>
        <end position="157"/>
    </location>
</feature>
<evidence type="ECO:0000256" key="5">
    <source>
        <dbReference type="ARBA" id="ARBA00023136"/>
    </source>
</evidence>
<dbReference type="InterPro" id="IPR001204">
    <property type="entry name" value="Phos_transporter"/>
</dbReference>
<keyword evidence="4 6" id="KW-1133">Transmembrane helix</keyword>
<keyword evidence="8" id="KW-1185">Reference proteome</keyword>
<comment type="subcellular location">
    <subcellularLocation>
        <location evidence="1">Membrane</location>
        <topology evidence="1">Multi-pass membrane protein</topology>
    </subcellularLocation>
</comment>
<evidence type="ECO:0000313" key="8">
    <source>
        <dbReference type="Proteomes" id="UP001202922"/>
    </source>
</evidence>
<evidence type="ECO:0000256" key="4">
    <source>
        <dbReference type="ARBA" id="ARBA00022989"/>
    </source>
</evidence>
<protein>
    <submittedName>
        <fullName evidence="7">Inorganic phosphate transporter</fullName>
    </submittedName>
</protein>
<feature type="transmembrane region" description="Helical" evidence="6">
    <location>
        <begin position="310"/>
        <end position="331"/>
    </location>
</feature>
<evidence type="ECO:0000256" key="3">
    <source>
        <dbReference type="ARBA" id="ARBA00022692"/>
    </source>
</evidence>
<feature type="transmembrane region" description="Helical" evidence="6">
    <location>
        <begin position="221"/>
        <end position="243"/>
    </location>
</feature>
<feature type="transmembrane region" description="Helical" evidence="6">
    <location>
        <begin position="255"/>
        <end position="275"/>
    </location>
</feature>
<dbReference type="RefSeq" id="WP_241056088.1">
    <property type="nucleotide sequence ID" value="NZ_JAKZBV010000001.1"/>
</dbReference>
<comment type="caution">
    <text evidence="7">The sequence shown here is derived from an EMBL/GenBank/DDBJ whole genome shotgun (WGS) entry which is preliminary data.</text>
</comment>
<dbReference type="Proteomes" id="UP001202922">
    <property type="component" value="Unassembled WGS sequence"/>
</dbReference>
<keyword evidence="2" id="KW-0813">Transport</keyword>
<dbReference type="EMBL" id="JAKZBV010000001">
    <property type="protein sequence ID" value="MCH6472185.1"/>
    <property type="molecule type" value="Genomic_DNA"/>
</dbReference>
<evidence type="ECO:0000256" key="6">
    <source>
        <dbReference type="SAM" id="Phobius"/>
    </source>
</evidence>
<accession>A0ABS9U6G0</accession>
<dbReference type="PANTHER" id="PTHR11101:SF80">
    <property type="entry name" value="PHOSPHATE TRANSPORTER"/>
    <property type="match status" value="1"/>
</dbReference>